<dbReference type="Proteomes" id="UP001497700">
    <property type="component" value="Unassembled WGS sequence"/>
</dbReference>
<evidence type="ECO:0000313" key="2">
    <source>
        <dbReference type="Proteomes" id="UP001497700"/>
    </source>
</evidence>
<accession>A0ACB9ZG08</accession>
<gene>
    <name evidence="1" type="ORF">F4820DRAFT_220731</name>
</gene>
<organism evidence="1 2">
    <name type="scientific">Hypoxylon rubiginosum</name>
    <dbReference type="NCBI Taxonomy" id="110542"/>
    <lineage>
        <taxon>Eukaryota</taxon>
        <taxon>Fungi</taxon>
        <taxon>Dikarya</taxon>
        <taxon>Ascomycota</taxon>
        <taxon>Pezizomycotina</taxon>
        <taxon>Sordariomycetes</taxon>
        <taxon>Xylariomycetidae</taxon>
        <taxon>Xylariales</taxon>
        <taxon>Hypoxylaceae</taxon>
        <taxon>Hypoxylon</taxon>
    </lineage>
</organism>
<dbReference type="EMBL" id="MU393423">
    <property type="protein sequence ID" value="KAI4870669.1"/>
    <property type="molecule type" value="Genomic_DNA"/>
</dbReference>
<sequence>MASDQNSHHRATKKEHDAKKTAKDTEPSPTKTTKRKAESEDVDAAEDVDGTIVTVSTSSPLKKTKVTNESETMPQALKKTSESKPETSKITAAVAAAVADFAAAITTVAAVAATPKAGPSTTTNKPEPELKVQPKAAGPQRETKIEIRYAPSSSALVPQTPARPKQLAAAGGSSGAPRDRISGPASGPLSRPGNDIDRVVPHGRSEYPELDYDEDEDYQDEYDGAFDGYDGNDYDDPADYADPPDNGDDDADVDPELYEDHGEWDDDNYSNPFDGYSPVPYGLPSFVPLGLLNGRYTLSPPSESLTQEADTAQLSLVLMLRDSELWGKFDLGPFSGILYFAERPRRASGEPMLFKWRGRHRDGRVFRGDGNEGYIEFHGGGDIRVYIGHADEEVECDGVRPPGQTTWSGISSRDMMREWDGYN</sequence>
<evidence type="ECO:0000313" key="1">
    <source>
        <dbReference type="EMBL" id="KAI4870669.1"/>
    </source>
</evidence>
<comment type="caution">
    <text evidence="1">The sequence shown here is derived from an EMBL/GenBank/DDBJ whole genome shotgun (WGS) entry which is preliminary data.</text>
</comment>
<reference evidence="1 2" key="1">
    <citation type="journal article" date="2022" name="New Phytol.">
        <title>Ecological generalism drives hyperdiversity of secondary metabolite gene clusters in xylarialean endophytes.</title>
        <authorList>
            <person name="Franco M.E.E."/>
            <person name="Wisecaver J.H."/>
            <person name="Arnold A.E."/>
            <person name="Ju Y.M."/>
            <person name="Slot J.C."/>
            <person name="Ahrendt S."/>
            <person name="Moore L.P."/>
            <person name="Eastman K.E."/>
            <person name="Scott K."/>
            <person name="Konkel Z."/>
            <person name="Mondo S.J."/>
            <person name="Kuo A."/>
            <person name="Hayes R.D."/>
            <person name="Haridas S."/>
            <person name="Andreopoulos B."/>
            <person name="Riley R."/>
            <person name="LaButti K."/>
            <person name="Pangilinan J."/>
            <person name="Lipzen A."/>
            <person name="Amirebrahimi M."/>
            <person name="Yan J."/>
            <person name="Adam C."/>
            <person name="Keymanesh K."/>
            <person name="Ng V."/>
            <person name="Louie K."/>
            <person name="Northen T."/>
            <person name="Drula E."/>
            <person name="Henrissat B."/>
            <person name="Hsieh H.M."/>
            <person name="Youens-Clark K."/>
            <person name="Lutzoni F."/>
            <person name="Miadlikowska J."/>
            <person name="Eastwood D.C."/>
            <person name="Hamelin R.C."/>
            <person name="Grigoriev I.V."/>
            <person name="U'Ren J.M."/>
        </authorList>
    </citation>
    <scope>NUCLEOTIDE SEQUENCE [LARGE SCALE GENOMIC DNA]</scope>
    <source>
        <strain evidence="1 2">CBS 119005</strain>
    </source>
</reference>
<proteinExistence type="predicted"/>
<protein>
    <submittedName>
        <fullName evidence="1">Uncharacterized protein</fullName>
    </submittedName>
</protein>
<name>A0ACB9ZG08_9PEZI</name>
<keyword evidence="2" id="KW-1185">Reference proteome</keyword>